<name>A0A915K7R3_ROMCU</name>
<dbReference type="GO" id="GO:0051260">
    <property type="term" value="P:protein homooligomerization"/>
    <property type="evidence" value="ECO:0007669"/>
    <property type="project" value="InterPro"/>
</dbReference>
<dbReference type="AlphaFoldDB" id="A0A915K7R3"/>
<evidence type="ECO:0000313" key="3">
    <source>
        <dbReference type="WBParaSite" id="nRc.2.0.1.t34782-RA"/>
    </source>
</evidence>
<evidence type="ECO:0000313" key="2">
    <source>
        <dbReference type="Proteomes" id="UP000887565"/>
    </source>
</evidence>
<dbReference type="SUPFAM" id="SSF54695">
    <property type="entry name" value="POZ domain"/>
    <property type="match status" value="1"/>
</dbReference>
<dbReference type="Proteomes" id="UP000887565">
    <property type="component" value="Unplaced"/>
</dbReference>
<organism evidence="2 3">
    <name type="scientific">Romanomermis culicivorax</name>
    <name type="common">Nematode worm</name>
    <dbReference type="NCBI Taxonomy" id="13658"/>
    <lineage>
        <taxon>Eukaryota</taxon>
        <taxon>Metazoa</taxon>
        <taxon>Ecdysozoa</taxon>
        <taxon>Nematoda</taxon>
        <taxon>Enoplea</taxon>
        <taxon>Dorylaimia</taxon>
        <taxon>Mermithida</taxon>
        <taxon>Mermithoidea</taxon>
        <taxon>Mermithidae</taxon>
        <taxon>Romanomermis</taxon>
    </lineage>
</organism>
<evidence type="ECO:0000259" key="1">
    <source>
        <dbReference type="Pfam" id="PF02214"/>
    </source>
</evidence>
<accession>A0A915K7R3</accession>
<keyword evidence="2" id="KW-1185">Reference proteome</keyword>
<dbReference type="WBParaSite" id="nRc.2.0.1.t34782-RA">
    <property type="protein sequence ID" value="nRc.2.0.1.t34782-RA"/>
    <property type="gene ID" value="nRc.2.0.1.g34782"/>
</dbReference>
<dbReference type="PANTHER" id="PTHR11145:SF8">
    <property type="entry name" value="RE57120P"/>
    <property type="match status" value="1"/>
</dbReference>
<dbReference type="InterPro" id="IPR045068">
    <property type="entry name" value="BACURD1-3"/>
</dbReference>
<protein>
    <submittedName>
        <fullName evidence="3">Potassium channel tetramerisation-type BTB domain-containing protein</fullName>
    </submittedName>
</protein>
<sequence length="110" mass="11976">MPFLADQSSLIAPPNWPLLFDENGHIFVDRDGELFYYILDFLRNGNLCLPPNYSDRQRLNFEAKFLKLDQLSACIAAIAAKSSSLMAVDPKDYMLTSASGGGGGGGIADD</sequence>
<dbReference type="InterPro" id="IPR011333">
    <property type="entry name" value="SKP1/BTB/POZ_sf"/>
</dbReference>
<dbReference type="Pfam" id="PF02214">
    <property type="entry name" value="BTB_2"/>
    <property type="match status" value="1"/>
</dbReference>
<feature type="domain" description="Potassium channel tetramerisation-type BTB" evidence="1">
    <location>
        <begin position="20"/>
        <end position="71"/>
    </location>
</feature>
<dbReference type="Gene3D" id="3.30.710.10">
    <property type="entry name" value="Potassium Channel Kv1.1, Chain A"/>
    <property type="match status" value="1"/>
</dbReference>
<dbReference type="PANTHER" id="PTHR11145">
    <property type="entry name" value="BTB/POZ DOMAIN-CONTAINING ADAPTER FOR CUL3-MEDIATED RHOA DEGRADATION PROTEIN FAMILY MEMBER"/>
    <property type="match status" value="1"/>
</dbReference>
<proteinExistence type="predicted"/>
<dbReference type="InterPro" id="IPR003131">
    <property type="entry name" value="T1-type_BTB"/>
</dbReference>
<reference evidence="3" key="1">
    <citation type="submission" date="2022-11" db="UniProtKB">
        <authorList>
            <consortium name="WormBaseParasite"/>
        </authorList>
    </citation>
    <scope>IDENTIFICATION</scope>
</reference>